<sequence>IFNKQNATLHVMLKLIQKLKKFNWEIHTQPPYFTDTTPSNYHLFQSSQNCLKMQKFDNSEKAANFNPFVIAFFF</sequence>
<dbReference type="GO" id="GO:0032259">
    <property type="term" value="P:methylation"/>
    <property type="evidence" value="ECO:0007669"/>
    <property type="project" value="UniProtKB-KW"/>
</dbReference>
<name>A0A0L7R2W0_9HYME</name>
<dbReference type="Proteomes" id="UP000053825">
    <property type="component" value="Unassembled WGS sequence"/>
</dbReference>
<feature type="non-terminal residue" evidence="1">
    <location>
        <position position="1"/>
    </location>
</feature>
<dbReference type="InterPro" id="IPR052709">
    <property type="entry name" value="Transposase-MT_Hybrid"/>
</dbReference>
<dbReference type="InterPro" id="IPR036397">
    <property type="entry name" value="RNaseH_sf"/>
</dbReference>
<proteinExistence type="predicted"/>
<evidence type="ECO:0000313" key="1">
    <source>
        <dbReference type="EMBL" id="KOC65215.1"/>
    </source>
</evidence>
<keyword evidence="1" id="KW-0808">Transferase</keyword>
<dbReference type="PANTHER" id="PTHR46060:SF3">
    <property type="entry name" value="PROTEIN GVQW3"/>
    <property type="match status" value="1"/>
</dbReference>
<gene>
    <name evidence="1" type="ORF">WH47_01365</name>
</gene>
<dbReference type="GO" id="GO:0008168">
    <property type="term" value="F:methyltransferase activity"/>
    <property type="evidence" value="ECO:0007669"/>
    <property type="project" value="UniProtKB-KW"/>
</dbReference>
<dbReference type="EMBL" id="KQ414664">
    <property type="protein sequence ID" value="KOC65215.1"/>
    <property type="molecule type" value="Genomic_DNA"/>
</dbReference>
<evidence type="ECO:0000313" key="2">
    <source>
        <dbReference type="Proteomes" id="UP000053825"/>
    </source>
</evidence>
<dbReference type="PANTHER" id="PTHR46060">
    <property type="entry name" value="MARINER MOS1 TRANSPOSASE-LIKE PROTEIN"/>
    <property type="match status" value="1"/>
</dbReference>
<accession>A0A0L7R2W0</accession>
<reference evidence="1 2" key="1">
    <citation type="submission" date="2015-07" db="EMBL/GenBank/DDBJ databases">
        <title>The genome of Habropoda laboriosa.</title>
        <authorList>
            <person name="Pan H."/>
            <person name="Kapheim K."/>
        </authorList>
    </citation>
    <scope>NUCLEOTIDE SEQUENCE [LARGE SCALE GENOMIC DNA]</scope>
    <source>
        <strain evidence="1">0110345459</strain>
    </source>
</reference>
<dbReference type="AlphaFoldDB" id="A0A0L7R2W0"/>
<keyword evidence="1" id="KW-0489">Methyltransferase</keyword>
<dbReference type="Gene3D" id="3.30.420.10">
    <property type="entry name" value="Ribonuclease H-like superfamily/Ribonuclease H"/>
    <property type="match status" value="1"/>
</dbReference>
<dbReference type="GO" id="GO:0003676">
    <property type="term" value="F:nucleic acid binding"/>
    <property type="evidence" value="ECO:0007669"/>
    <property type="project" value="InterPro"/>
</dbReference>
<organism evidence="1 2">
    <name type="scientific">Habropoda laboriosa</name>
    <dbReference type="NCBI Taxonomy" id="597456"/>
    <lineage>
        <taxon>Eukaryota</taxon>
        <taxon>Metazoa</taxon>
        <taxon>Ecdysozoa</taxon>
        <taxon>Arthropoda</taxon>
        <taxon>Hexapoda</taxon>
        <taxon>Insecta</taxon>
        <taxon>Pterygota</taxon>
        <taxon>Neoptera</taxon>
        <taxon>Endopterygota</taxon>
        <taxon>Hymenoptera</taxon>
        <taxon>Apocrita</taxon>
        <taxon>Aculeata</taxon>
        <taxon>Apoidea</taxon>
        <taxon>Anthophila</taxon>
        <taxon>Apidae</taxon>
        <taxon>Habropoda</taxon>
    </lineage>
</organism>
<keyword evidence="2" id="KW-1185">Reference proteome</keyword>
<protein>
    <submittedName>
        <fullName evidence="1">Histone-lysine N-methyltransferase SETMAR</fullName>
    </submittedName>
</protein>